<dbReference type="Proteomes" id="UP000579281">
    <property type="component" value="Unassembled WGS sequence"/>
</dbReference>
<gene>
    <name evidence="2" type="ORF">HNQ80_004883</name>
</gene>
<dbReference type="AlphaFoldDB" id="A0A841L8J8"/>
<evidence type="ECO:0000313" key="2">
    <source>
        <dbReference type="EMBL" id="MBB6218709.1"/>
    </source>
</evidence>
<sequence>MGPMIRQTIQQKKLSFWKLLLMIFAATFIMNMAVKLFARISPAIGTAAGIVSLLIASSGCMAIIYKHIAYFNYKLIDDDLIMEKVFGRANHLFLSLKLWELEQFYPYNELDSKGSKGNVKVYKFVTGSNHDQWYVGEFTRSGDQYRFVIAPSEELLRAIQSSQGKN</sequence>
<organism evidence="2 3">
    <name type="scientific">Anaerosolibacter carboniphilus</name>
    <dbReference type="NCBI Taxonomy" id="1417629"/>
    <lineage>
        <taxon>Bacteria</taxon>
        <taxon>Bacillati</taxon>
        <taxon>Bacillota</taxon>
        <taxon>Clostridia</taxon>
        <taxon>Peptostreptococcales</taxon>
        <taxon>Thermotaleaceae</taxon>
        <taxon>Anaerosolibacter</taxon>
    </lineage>
</organism>
<comment type="caution">
    <text evidence="2">The sequence shown here is derived from an EMBL/GenBank/DDBJ whole genome shotgun (WGS) entry which is preliminary data.</text>
</comment>
<reference evidence="2 3" key="1">
    <citation type="submission" date="2020-08" db="EMBL/GenBank/DDBJ databases">
        <title>Genomic Encyclopedia of Type Strains, Phase IV (KMG-IV): sequencing the most valuable type-strain genomes for metagenomic binning, comparative biology and taxonomic classification.</title>
        <authorList>
            <person name="Goeker M."/>
        </authorList>
    </citation>
    <scope>NUCLEOTIDE SEQUENCE [LARGE SCALE GENOMIC DNA]</scope>
    <source>
        <strain evidence="2 3">DSM 103526</strain>
    </source>
</reference>
<protein>
    <submittedName>
        <fullName evidence="2">Uncharacterized protein</fullName>
    </submittedName>
</protein>
<keyword evidence="1" id="KW-1133">Transmembrane helix</keyword>
<keyword evidence="1" id="KW-0472">Membrane</keyword>
<keyword evidence="3" id="KW-1185">Reference proteome</keyword>
<evidence type="ECO:0000256" key="1">
    <source>
        <dbReference type="SAM" id="Phobius"/>
    </source>
</evidence>
<evidence type="ECO:0000313" key="3">
    <source>
        <dbReference type="Proteomes" id="UP000579281"/>
    </source>
</evidence>
<dbReference type="EMBL" id="JACHEN010000045">
    <property type="protein sequence ID" value="MBB6218709.1"/>
    <property type="molecule type" value="Genomic_DNA"/>
</dbReference>
<feature type="transmembrane region" description="Helical" evidence="1">
    <location>
        <begin position="20"/>
        <end position="38"/>
    </location>
</feature>
<proteinExistence type="predicted"/>
<accession>A0A841L8J8</accession>
<name>A0A841L8J8_9FIRM</name>
<feature type="transmembrane region" description="Helical" evidence="1">
    <location>
        <begin position="44"/>
        <end position="65"/>
    </location>
</feature>
<keyword evidence="1" id="KW-0812">Transmembrane</keyword>